<evidence type="ECO:0000256" key="1">
    <source>
        <dbReference type="SAM" id="SignalP"/>
    </source>
</evidence>
<dbReference type="RefSeq" id="WP_241445912.1">
    <property type="nucleotide sequence ID" value="NZ_JAKZHW010000001.1"/>
</dbReference>
<accession>A0ABS9VKF5</accession>
<name>A0ABS9VKF5_9SPHN</name>
<reference evidence="2 3" key="1">
    <citation type="submission" date="2022-03" db="EMBL/GenBank/DDBJ databases">
        <authorList>
            <person name="Jo J.-H."/>
            <person name="Im W.-T."/>
        </authorList>
    </citation>
    <scope>NUCLEOTIDE SEQUENCE [LARGE SCALE GENOMIC DNA]</scope>
    <source>
        <strain evidence="2 3">SM33</strain>
    </source>
</reference>
<sequence>MKLVLRSIAVLSLTVAAPIAPSFAQTAGQQVVDTSGAAVGTVVRVDGGNVVVKTDKHEVALPKTSFTANEGKLLFGMTQAQLNAEVEKSQAEAAKAIAPGAAVKGSDGAAAGTIDAVDADTVTIELASGALVRVPRSGIAAGNGEVVVGLTAAELQANAPAAEAKPEGK</sequence>
<comment type="caution">
    <text evidence="2">The sequence shown here is derived from an EMBL/GenBank/DDBJ whole genome shotgun (WGS) entry which is preliminary data.</text>
</comment>
<keyword evidence="3" id="KW-1185">Reference proteome</keyword>
<dbReference type="Proteomes" id="UP001203058">
    <property type="component" value="Unassembled WGS sequence"/>
</dbReference>
<proteinExistence type="predicted"/>
<protein>
    <recommendedName>
        <fullName evidence="4">Preprotein translocase subunit YajC</fullName>
    </recommendedName>
</protein>
<dbReference type="EMBL" id="JAKZHW010000001">
    <property type="protein sequence ID" value="MCH8615198.1"/>
    <property type="molecule type" value="Genomic_DNA"/>
</dbReference>
<keyword evidence="1" id="KW-0732">Signal</keyword>
<feature type="signal peptide" evidence="1">
    <location>
        <begin position="1"/>
        <end position="24"/>
    </location>
</feature>
<evidence type="ECO:0000313" key="3">
    <source>
        <dbReference type="Proteomes" id="UP001203058"/>
    </source>
</evidence>
<organism evidence="2 3">
    <name type="scientific">Sphingomonas telluris</name>
    <dbReference type="NCBI Taxonomy" id="2907998"/>
    <lineage>
        <taxon>Bacteria</taxon>
        <taxon>Pseudomonadati</taxon>
        <taxon>Pseudomonadota</taxon>
        <taxon>Alphaproteobacteria</taxon>
        <taxon>Sphingomonadales</taxon>
        <taxon>Sphingomonadaceae</taxon>
        <taxon>Sphingomonas</taxon>
    </lineage>
</organism>
<evidence type="ECO:0000313" key="2">
    <source>
        <dbReference type="EMBL" id="MCH8615198.1"/>
    </source>
</evidence>
<evidence type="ECO:0008006" key="4">
    <source>
        <dbReference type="Google" id="ProtNLM"/>
    </source>
</evidence>
<gene>
    <name evidence="2" type="ORF">LZ016_03650</name>
</gene>
<feature type="chain" id="PRO_5047449961" description="Preprotein translocase subunit YajC" evidence="1">
    <location>
        <begin position="25"/>
        <end position="169"/>
    </location>
</feature>